<keyword evidence="4" id="KW-0804">Transcription</keyword>
<keyword evidence="3 4" id="KW-0156">Chromatin regulator</keyword>
<evidence type="ECO:0000256" key="7">
    <source>
        <dbReference type="PIRSR" id="PIRSR037913-3"/>
    </source>
</evidence>
<keyword evidence="10" id="KW-1185">Reference proteome</keyword>
<dbReference type="STRING" id="684364.F4NRB3"/>
<dbReference type="PANTHER" id="PTHR10625:SF15">
    <property type="entry name" value="HISTONE DEACETYLASE"/>
    <property type="match status" value="1"/>
</dbReference>
<feature type="binding site" evidence="6">
    <location>
        <position position="304"/>
    </location>
    <ligand>
        <name>substrate</name>
    </ligand>
</feature>
<comment type="catalytic activity">
    <reaction evidence="4">
        <text>N(6)-acetyl-L-lysyl-[histone] + H2O = L-lysyl-[histone] + acetate</text>
        <dbReference type="Rhea" id="RHEA:58196"/>
        <dbReference type="Rhea" id="RHEA-COMP:9845"/>
        <dbReference type="Rhea" id="RHEA-COMP:11338"/>
        <dbReference type="ChEBI" id="CHEBI:15377"/>
        <dbReference type="ChEBI" id="CHEBI:29969"/>
        <dbReference type="ChEBI" id="CHEBI:30089"/>
        <dbReference type="ChEBI" id="CHEBI:61930"/>
        <dbReference type="EC" id="3.5.1.98"/>
    </reaction>
</comment>
<evidence type="ECO:0000259" key="8">
    <source>
        <dbReference type="Pfam" id="PF00850"/>
    </source>
</evidence>
<evidence type="ECO:0000313" key="10">
    <source>
        <dbReference type="Proteomes" id="UP000007241"/>
    </source>
</evidence>
<dbReference type="InParanoid" id="F4NRB3"/>
<accession>F4NRB3</accession>
<feature type="binding site" evidence="7">
    <location>
        <position position="175"/>
    </location>
    <ligand>
        <name>a divalent metal cation</name>
        <dbReference type="ChEBI" id="CHEBI:60240"/>
    </ligand>
</feature>
<dbReference type="HOGENOM" id="CLU_007727_7_4_1"/>
<feature type="binding site" evidence="7">
    <location>
        <position position="177"/>
    </location>
    <ligand>
        <name>a divalent metal cation</name>
        <dbReference type="ChEBI" id="CHEBI:60240"/>
    </ligand>
</feature>
<gene>
    <name evidence="9" type="ORF">BATDEDRAFT_21145</name>
</gene>
<feature type="binding site" evidence="6">
    <location>
        <position position="148"/>
    </location>
    <ligand>
        <name>substrate</name>
    </ligand>
</feature>
<dbReference type="GO" id="GO:0004407">
    <property type="term" value="F:histone deacetylase activity"/>
    <property type="evidence" value="ECO:0000318"/>
    <property type="project" value="GO_Central"/>
</dbReference>
<dbReference type="GO" id="GO:0141221">
    <property type="term" value="F:histone deacetylase activity, hydrolytic mechanism"/>
    <property type="evidence" value="ECO:0007669"/>
    <property type="project" value="UniProtKB-EC"/>
</dbReference>
<dbReference type="GO" id="GO:0040029">
    <property type="term" value="P:epigenetic regulation of gene expression"/>
    <property type="evidence" value="ECO:0000318"/>
    <property type="project" value="GO_Central"/>
</dbReference>
<dbReference type="PANTHER" id="PTHR10625">
    <property type="entry name" value="HISTONE DEACETYLASE HDAC1-RELATED"/>
    <property type="match status" value="1"/>
</dbReference>
<feature type="active site" description="Proton acceptor" evidence="5">
    <location>
        <position position="140"/>
    </location>
</feature>
<name>F4NRB3_BATDJ</name>
<evidence type="ECO:0000256" key="1">
    <source>
        <dbReference type="ARBA" id="ARBA00012111"/>
    </source>
</evidence>
<evidence type="ECO:0000256" key="5">
    <source>
        <dbReference type="PIRSR" id="PIRSR037913-1"/>
    </source>
</evidence>
<dbReference type="Proteomes" id="UP000007241">
    <property type="component" value="Unassembled WGS sequence"/>
</dbReference>
<dbReference type="GeneID" id="18237578"/>
<dbReference type="PRINTS" id="PR01271">
    <property type="entry name" value="HISDACETLASE"/>
</dbReference>
<dbReference type="AlphaFoldDB" id="F4NRB3"/>
<organism evidence="9 10">
    <name type="scientific">Batrachochytrium dendrobatidis (strain JAM81 / FGSC 10211)</name>
    <name type="common">Frog chytrid fungus</name>
    <dbReference type="NCBI Taxonomy" id="684364"/>
    <lineage>
        <taxon>Eukaryota</taxon>
        <taxon>Fungi</taxon>
        <taxon>Fungi incertae sedis</taxon>
        <taxon>Chytridiomycota</taxon>
        <taxon>Chytridiomycota incertae sedis</taxon>
        <taxon>Chytridiomycetes</taxon>
        <taxon>Rhizophydiales</taxon>
        <taxon>Rhizophydiales incertae sedis</taxon>
        <taxon>Batrachochytrium</taxon>
    </lineage>
</organism>
<dbReference type="Gene3D" id="3.40.800.20">
    <property type="entry name" value="Histone deacetylase domain"/>
    <property type="match status" value="1"/>
</dbReference>
<dbReference type="GO" id="GO:0005634">
    <property type="term" value="C:nucleus"/>
    <property type="evidence" value="ECO:0007669"/>
    <property type="project" value="UniProtKB-SubCell"/>
</dbReference>
<keyword evidence="7" id="KW-0479">Metal-binding</keyword>
<dbReference type="InterPro" id="IPR003084">
    <property type="entry name" value="HDAC_I/II"/>
</dbReference>
<comment type="subcellular location">
    <subcellularLocation>
        <location evidence="4">Nucleus</location>
    </subcellularLocation>
</comment>
<dbReference type="SUPFAM" id="SSF52768">
    <property type="entry name" value="Arginase/deacetylase"/>
    <property type="match status" value="1"/>
</dbReference>
<evidence type="ECO:0000256" key="2">
    <source>
        <dbReference type="ARBA" id="ARBA00022801"/>
    </source>
</evidence>
<feature type="binding site" evidence="7">
    <location>
        <position position="264"/>
    </location>
    <ligand>
        <name>a divalent metal cation</name>
        <dbReference type="ChEBI" id="CHEBI:60240"/>
    </ligand>
</feature>
<protein>
    <recommendedName>
        <fullName evidence="1 4">Histone deacetylase</fullName>
        <ecNumber evidence="1 4">3.5.1.98</ecNumber>
    </recommendedName>
</protein>
<dbReference type="PRINTS" id="PR01270">
    <property type="entry name" value="HDASUPER"/>
</dbReference>
<dbReference type="Pfam" id="PF00850">
    <property type="entry name" value="Hist_deacetyl"/>
    <property type="match status" value="1"/>
</dbReference>
<dbReference type="InterPro" id="IPR023801">
    <property type="entry name" value="His_deacetylse_dom"/>
</dbReference>
<feature type="binding site" evidence="6">
    <location>
        <position position="98"/>
    </location>
    <ligand>
        <name>substrate</name>
    </ligand>
</feature>
<dbReference type="PIRSF" id="PIRSF037913">
    <property type="entry name" value="His_deacetylse_1"/>
    <property type="match status" value="1"/>
</dbReference>
<dbReference type="EMBL" id="GL882879">
    <property type="protein sequence ID" value="EGF82920.1"/>
    <property type="molecule type" value="Genomic_DNA"/>
</dbReference>
<evidence type="ECO:0000313" key="9">
    <source>
        <dbReference type="EMBL" id="EGF82920.1"/>
    </source>
</evidence>
<proteinExistence type="inferred from homology"/>
<evidence type="ECO:0000256" key="6">
    <source>
        <dbReference type="PIRSR" id="PIRSR037913-2"/>
    </source>
</evidence>
<dbReference type="RefSeq" id="XP_006675211.1">
    <property type="nucleotide sequence ID" value="XM_006675148.1"/>
</dbReference>
<keyword evidence="4" id="KW-0539">Nucleus</keyword>
<feature type="domain" description="Histone deacetylase" evidence="8">
    <location>
        <begin position="26"/>
        <end position="318"/>
    </location>
</feature>
<keyword evidence="2 4" id="KW-0378">Hydrolase</keyword>
<comment type="similarity">
    <text evidence="4">Belongs to the histone deacetylase family. HD Type 1 subfamily.</text>
</comment>
<keyword evidence="4" id="KW-0805">Transcription regulation</keyword>
<sequence>MISNGSKSKVGYVTRPELIAAADKLPSNRERSTLVHSLIKAYGLMERMDLVRPIPATKYDLEVFHSSEYVEFLFKAETLDSLSDEYLQNIELFDLIDDCHVFPGLHSYVEWIAGASLAAAKSLVSGKHQTVLNWDGGRHHCQQDHASGFCYVNDIVLAIMEMRNRFSRILYIDIDVHHGDGVESAFIASSSVLTLSFHRHESGFFPGSGGNLDVGIGKGRYHALNVPLLSGMRGPNFVNLFRTVTQSTINAYKPDAVFMQCGVDGLSQDPLGGNWNLDTASIGHCVQIVLDADLPAILSGGGGYNSAAAACCWTHCTDLAVRKSETHSSDPNSFIHPPIAQDLPDHEYLDRYAPDYSLFSRLGNMRDLNTKEYLDTVIAKVQTHLDLQKNRVHSNLSSHK</sequence>
<reference evidence="9 10" key="1">
    <citation type="submission" date="2009-12" db="EMBL/GenBank/DDBJ databases">
        <title>The draft genome of Batrachochytrium dendrobatidis.</title>
        <authorList>
            <consortium name="US DOE Joint Genome Institute (JGI-PGF)"/>
            <person name="Kuo A."/>
            <person name="Salamov A."/>
            <person name="Schmutz J."/>
            <person name="Lucas S."/>
            <person name="Pitluck S."/>
            <person name="Rosenblum E."/>
            <person name="Stajich J."/>
            <person name="Eisen M."/>
            <person name="Grigoriev I.V."/>
        </authorList>
    </citation>
    <scope>NUCLEOTIDE SEQUENCE [LARGE SCALE GENOMIC DNA]</scope>
    <source>
        <strain evidence="10">JAM81 / FGSC 10211</strain>
    </source>
</reference>
<dbReference type="InterPro" id="IPR000286">
    <property type="entry name" value="HDACs"/>
</dbReference>
<dbReference type="InterPro" id="IPR023696">
    <property type="entry name" value="Ureohydrolase_dom_sf"/>
</dbReference>
<evidence type="ECO:0000256" key="4">
    <source>
        <dbReference type="PIRNR" id="PIRNR037913"/>
    </source>
</evidence>
<dbReference type="OMA" id="DVPAGNM"/>
<evidence type="ECO:0000256" key="3">
    <source>
        <dbReference type="ARBA" id="ARBA00022853"/>
    </source>
</evidence>
<dbReference type="GO" id="GO:0046872">
    <property type="term" value="F:metal ion binding"/>
    <property type="evidence" value="ECO:0007669"/>
    <property type="project" value="UniProtKB-KW"/>
</dbReference>
<dbReference type="InterPro" id="IPR037138">
    <property type="entry name" value="His_deacetylse_dom_sf"/>
</dbReference>
<dbReference type="EC" id="3.5.1.98" evidence="1 4"/>
<dbReference type="OrthoDB" id="73273at2759"/>